<dbReference type="Proteomes" id="UP001164745">
    <property type="component" value="Chromosome"/>
</dbReference>
<evidence type="ECO:0000313" key="7">
    <source>
        <dbReference type="Proteomes" id="UP001164745"/>
    </source>
</evidence>
<reference evidence="6" key="1">
    <citation type="submission" date="2022-12" db="EMBL/GenBank/DDBJ databases">
        <authorList>
            <person name="Bing R.G."/>
            <person name="Willard D.J."/>
            <person name="Manesh M.J.H."/>
            <person name="Laemthong T."/>
            <person name="Crosby J.R."/>
            <person name="Kelly R.M."/>
        </authorList>
    </citation>
    <scope>NUCLEOTIDE SEQUENCE</scope>
    <source>
        <strain evidence="6">DSM 8991</strain>
    </source>
</reference>
<gene>
    <name evidence="6" type="ORF">OTJ99_001642</name>
</gene>
<organism evidence="6 7">
    <name type="scientific">Caldicellulosiruptor naganoensis</name>
    <dbReference type="NCBI Taxonomy" id="29324"/>
    <lineage>
        <taxon>Bacteria</taxon>
        <taxon>Bacillati</taxon>
        <taxon>Bacillota</taxon>
        <taxon>Bacillota incertae sedis</taxon>
        <taxon>Caldicellulosiruptorales</taxon>
        <taxon>Caldicellulosiruptoraceae</taxon>
        <taxon>Caldicellulosiruptor</taxon>
    </lineage>
</organism>
<evidence type="ECO:0000259" key="5">
    <source>
        <dbReference type="PROSITE" id="PS00715"/>
    </source>
</evidence>
<dbReference type="InterPro" id="IPR007630">
    <property type="entry name" value="RNA_pol_sigma70_r4"/>
</dbReference>
<evidence type="ECO:0000256" key="1">
    <source>
        <dbReference type="ARBA" id="ARBA00023015"/>
    </source>
</evidence>
<evidence type="ECO:0000256" key="4">
    <source>
        <dbReference type="ARBA" id="ARBA00023163"/>
    </source>
</evidence>
<dbReference type="Gene3D" id="1.20.120.1810">
    <property type="match status" value="1"/>
</dbReference>
<dbReference type="InterPro" id="IPR013324">
    <property type="entry name" value="RNA_pol_sigma_r3/r4-like"/>
</dbReference>
<keyword evidence="7" id="KW-1185">Reference proteome</keyword>
<dbReference type="RefSeq" id="WP_045165852.1">
    <property type="nucleotide sequence ID" value="NZ_CP113864.1"/>
</dbReference>
<sequence length="233" mass="26865">MSKVSQEELISKAKNGDKKARQELIENNLALVWSIVKKFAIKGIEADDLFQIGCIGLIKAVDRFDPSFNVRFSTYAVPMIIGEIKRYLRDDGKIKISRKIKENQNKLKRFRDEFLFQNGREPTISEISETTGLSQDDILLCIDASLDVTSLNEVINQEEGKPITLMDIAADEDYSSRLLDIMALKKGLRKLKGRKRYIILMRYFKNKTQSEIAKELNISQVHVSRIEKKHWKV</sequence>
<dbReference type="PRINTS" id="PR00046">
    <property type="entry name" value="SIGMA70FCT"/>
</dbReference>
<dbReference type="SUPFAM" id="SSF88659">
    <property type="entry name" value="Sigma3 and sigma4 domains of RNA polymerase sigma factors"/>
    <property type="match status" value="2"/>
</dbReference>
<evidence type="ECO:0000256" key="3">
    <source>
        <dbReference type="ARBA" id="ARBA00023125"/>
    </source>
</evidence>
<proteinExistence type="predicted"/>
<keyword evidence="2" id="KW-0731">Sigma factor</keyword>
<dbReference type="InterPro" id="IPR013325">
    <property type="entry name" value="RNA_pol_sigma_r2"/>
</dbReference>
<dbReference type="InterPro" id="IPR007627">
    <property type="entry name" value="RNA_pol_sigma70_r2"/>
</dbReference>
<feature type="domain" description="RNA polymerase sigma-70" evidence="5">
    <location>
        <begin position="48"/>
        <end position="61"/>
    </location>
</feature>
<dbReference type="Pfam" id="PF04542">
    <property type="entry name" value="Sigma70_r2"/>
    <property type="match status" value="1"/>
</dbReference>
<keyword evidence="4" id="KW-0804">Transcription</keyword>
<dbReference type="Gene3D" id="1.10.10.10">
    <property type="entry name" value="Winged helix-like DNA-binding domain superfamily/Winged helix DNA-binding domain"/>
    <property type="match status" value="1"/>
</dbReference>
<dbReference type="PROSITE" id="PS00715">
    <property type="entry name" value="SIGMA70_1"/>
    <property type="match status" value="1"/>
</dbReference>
<evidence type="ECO:0000256" key="2">
    <source>
        <dbReference type="ARBA" id="ARBA00023082"/>
    </source>
</evidence>
<dbReference type="InterPro" id="IPR014284">
    <property type="entry name" value="RNA_pol_sigma-70_dom"/>
</dbReference>
<name>A0ABY7BG44_9FIRM</name>
<dbReference type="CDD" id="cd06171">
    <property type="entry name" value="Sigma70_r4"/>
    <property type="match status" value="1"/>
</dbReference>
<keyword evidence="1" id="KW-0805">Transcription regulation</keyword>
<dbReference type="PANTHER" id="PTHR30385:SF4">
    <property type="entry name" value="RNA POLYMERASE SIGMA-E FACTOR"/>
    <property type="match status" value="1"/>
</dbReference>
<keyword evidence="3" id="KW-0238">DNA-binding</keyword>
<dbReference type="NCBIfam" id="TIGR02980">
    <property type="entry name" value="SigBFG"/>
    <property type="match status" value="1"/>
</dbReference>
<evidence type="ECO:0000313" key="6">
    <source>
        <dbReference type="EMBL" id="WAM30857.1"/>
    </source>
</evidence>
<accession>A0ABY7BG44</accession>
<dbReference type="PANTHER" id="PTHR30385">
    <property type="entry name" value="SIGMA FACTOR F FLAGELLAR"/>
    <property type="match status" value="1"/>
</dbReference>
<dbReference type="SUPFAM" id="SSF88946">
    <property type="entry name" value="Sigma2 domain of RNA polymerase sigma factors"/>
    <property type="match status" value="1"/>
</dbReference>
<dbReference type="Pfam" id="PF04545">
    <property type="entry name" value="Sigma70_r4"/>
    <property type="match status" value="1"/>
</dbReference>
<dbReference type="InterPro" id="IPR000943">
    <property type="entry name" value="RNA_pol_sigma70"/>
</dbReference>
<protein>
    <submittedName>
        <fullName evidence="6">SigB/SigF/SigG family RNA polymerase sigma factor</fullName>
    </submittedName>
</protein>
<dbReference type="InterPro" id="IPR014322">
    <property type="entry name" value="RNA_pol_sigma-B/F/G"/>
</dbReference>
<dbReference type="InterPro" id="IPR007624">
    <property type="entry name" value="RNA_pol_sigma70_r3"/>
</dbReference>
<dbReference type="NCBIfam" id="TIGR02937">
    <property type="entry name" value="sigma70-ECF"/>
    <property type="match status" value="1"/>
</dbReference>
<dbReference type="InterPro" id="IPR036388">
    <property type="entry name" value="WH-like_DNA-bd_sf"/>
</dbReference>
<dbReference type="Pfam" id="PF04539">
    <property type="entry name" value="Sigma70_r3"/>
    <property type="match status" value="1"/>
</dbReference>
<dbReference type="Gene3D" id="1.10.10.60">
    <property type="entry name" value="Homeodomain-like"/>
    <property type="match status" value="1"/>
</dbReference>
<dbReference type="EMBL" id="CP113864">
    <property type="protein sequence ID" value="WAM30857.1"/>
    <property type="molecule type" value="Genomic_DNA"/>
</dbReference>